<evidence type="ECO:0000256" key="1">
    <source>
        <dbReference type="ARBA" id="ARBA00008455"/>
    </source>
</evidence>
<keyword evidence="6" id="KW-1185">Reference proteome</keyword>
<dbReference type="AlphaFoldDB" id="A0A553PSR3"/>
<proteinExistence type="inferred from homology"/>
<evidence type="ECO:0000256" key="2">
    <source>
        <dbReference type="SAM" id="MobiDB-lite"/>
    </source>
</evidence>
<comment type="caution">
    <text evidence="5">The sequence shown here is derived from an EMBL/GenBank/DDBJ whole genome shotgun (WGS) entry which is preliminary data.</text>
</comment>
<accession>A0A553PSR3</accession>
<dbReference type="InterPro" id="IPR000668">
    <property type="entry name" value="Peptidase_C1A_C"/>
</dbReference>
<comment type="similarity">
    <text evidence="1">Belongs to the peptidase C1 family.</text>
</comment>
<keyword evidence="3" id="KW-0732">Signal</keyword>
<feature type="compositionally biased region" description="Basic and acidic residues" evidence="2">
    <location>
        <begin position="250"/>
        <end position="262"/>
    </location>
</feature>
<organism evidence="5 6">
    <name type="scientific">Tigriopus californicus</name>
    <name type="common">Marine copepod</name>
    <dbReference type="NCBI Taxonomy" id="6832"/>
    <lineage>
        <taxon>Eukaryota</taxon>
        <taxon>Metazoa</taxon>
        <taxon>Ecdysozoa</taxon>
        <taxon>Arthropoda</taxon>
        <taxon>Crustacea</taxon>
        <taxon>Multicrustacea</taxon>
        <taxon>Hexanauplia</taxon>
        <taxon>Copepoda</taxon>
        <taxon>Harpacticoida</taxon>
        <taxon>Harpacticidae</taxon>
        <taxon>Tigriopus</taxon>
    </lineage>
</organism>
<evidence type="ECO:0000313" key="6">
    <source>
        <dbReference type="Proteomes" id="UP000318571"/>
    </source>
</evidence>
<sequence length="392" mass="43734">MDSRQLFLVALAISIGALLVAFFKNAPTEEMNYEGFMETDPEYEYNHVDPSLVDYYTNTVDEIMFKMSIMQDHDGAEKRPDWKEMTDMIRAQNMAFKASGSQFYCKPNSLLFFPTLPEESSAFFESQKCNKHNAIFNDWEERGEVIVRQLPPNEDPKEYVDRLMKIGNAPPSEFHAPKGTFSGGQIGPSMVYAAMDDIKGASVRQKSPNLVVSTYKSSADNKDEPDLSPDIEHWTCFEGAKSIADSNDSQPKEKSEQYHSKTDNTGSDATLVELVSLETDGEEKLKALIATFGVVVSSVSIGADGSYLNRMFKSYGGGIFDYCQTGGSEALDSEHEVVIVGYGISEGTKYWEVRNTWGADWGESGLFKIKRGVNCNRIEEVSGVWKILSVQP</sequence>
<evidence type="ECO:0000256" key="3">
    <source>
        <dbReference type="SAM" id="SignalP"/>
    </source>
</evidence>
<name>A0A553PSR3_TIGCA</name>
<dbReference type="GO" id="GO:0006508">
    <property type="term" value="P:proteolysis"/>
    <property type="evidence" value="ECO:0007669"/>
    <property type="project" value="InterPro"/>
</dbReference>
<feature type="chain" id="PRO_5022149611" description="Peptidase C1A papain C-terminal domain-containing protein" evidence="3">
    <location>
        <begin position="22"/>
        <end position="392"/>
    </location>
</feature>
<feature type="domain" description="Peptidase C1A papain C-terminal" evidence="4">
    <location>
        <begin position="191"/>
        <end position="385"/>
    </location>
</feature>
<dbReference type="PANTHER" id="PTHR12411">
    <property type="entry name" value="CYSTEINE PROTEASE FAMILY C1-RELATED"/>
    <property type="match status" value="1"/>
</dbReference>
<dbReference type="GO" id="GO:0008234">
    <property type="term" value="F:cysteine-type peptidase activity"/>
    <property type="evidence" value="ECO:0007669"/>
    <property type="project" value="InterPro"/>
</dbReference>
<protein>
    <recommendedName>
        <fullName evidence="4">Peptidase C1A papain C-terminal domain-containing protein</fullName>
    </recommendedName>
</protein>
<dbReference type="EMBL" id="VCGU01000001">
    <property type="protein sequence ID" value="TRY80728.1"/>
    <property type="molecule type" value="Genomic_DNA"/>
</dbReference>
<feature type="signal peptide" evidence="3">
    <location>
        <begin position="1"/>
        <end position="21"/>
    </location>
</feature>
<evidence type="ECO:0000313" key="5">
    <source>
        <dbReference type="EMBL" id="TRY80728.1"/>
    </source>
</evidence>
<dbReference type="Pfam" id="PF00112">
    <property type="entry name" value="Peptidase_C1"/>
    <property type="match status" value="1"/>
</dbReference>
<dbReference type="STRING" id="6832.A0A553PSR3"/>
<evidence type="ECO:0000259" key="4">
    <source>
        <dbReference type="SMART" id="SM00645"/>
    </source>
</evidence>
<feature type="region of interest" description="Disordered" evidence="2">
    <location>
        <begin position="242"/>
        <end position="265"/>
    </location>
</feature>
<gene>
    <name evidence="5" type="ORF">TCAL_06300</name>
</gene>
<dbReference type="InterPro" id="IPR038765">
    <property type="entry name" value="Papain-like_cys_pep_sf"/>
</dbReference>
<dbReference type="Proteomes" id="UP000318571">
    <property type="component" value="Chromosome 12"/>
</dbReference>
<dbReference type="SMART" id="SM00645">
    <property type="entry name" value="Pept_C1"/>
    <property type="match status" value="1"/>
</dbReference>
<dbReference type="SUPFAM" id="SSF54001">
    <property type="entry name" value="Cysteine proteinases"/>
    <property type="match status" value="1"/>
</dbReference>
<dbReference type="InterPro" id="IPR013128">
    <property type="entry name" value="Peptidase_C1A"/>
</dbReference>
<dbReference type="Gene3D" id="3.90.70.10">
    <property type="entry name" value="Cysteine proteinases"/>
    <property type="match status" value="1"/>
</dbReference>
<reference evidence="5 6" key="1">
    <citation type="journal article" date="2018" name="Nat. Ecol. Evol.">
        <title>Genomic signatures of mitonuclear coevolution across populations of Tigriopus californicus.</title>
        <authorList>
            <person name="Barreto F.S."/>
            <person name="Watson E.T."/>
            <person name="Lima T.G."/>
            <person name="Willett C.S."/>
            <person name="Edmands S."/>
            <person name="Li W."/>
            <person name="Burton R.S."/>
        </authorList>
    </citation>
    <scope>NUCLEOTIDE SEQUENCE [LARGE SCALE GENOMIC DNA]</scope>
    <source>
        <strain evidence="5 6">San Diego</strain>
    </source>
</reference>